<dbReference type="Proteomes" id="UP000293764">
    <property type="component" value="Unassembled WGS sequence"/>
</dbReference>
<dbReference type="AlphaFoldDB" id="A0A4Q5N2X3"/>
<dbReference type="InterPro" id="IPR000843">
    <property type="entry name" value="HTH_LacI"/>
</dbReference>
<reference evidence="5 6" key="1">
    <citation type="submission" date="2019-01" db="EMBL/GenBank/DDBJ databases">
        <title>Novel species of Cellulomonas.</title>
        <authorList>
            <person name="Liu Q."/>
            <person name="Xin Y.-H."/>
        </authorList>
    </citation>
    <scope>NUCLEOTIDE SEQUENCE [LARGE SCALE GENOMIC DNA]</scope>
    <source>
        <strain evidence="5 6">HLT2-17</strain>
    </source>
</reference>
<gene>
    <name evidence="5" type="ORF">EUA98_02185</name>
</gene>
<dbReference type="InterPro" id="IPR046335">
    <property type="entry name" value="LacI/GalR-like_sensor"/>
</dbReference>
<dbReference type="InterPro" id="IPR010982">
    <property type="entry name" value="Lambda_DNA-bd_dom_sf"/>
</dbReference>
<evidence type="ECO:0000256" key="3">
    <source>
        <dbReference type="ARBA" id="ARBA00023163"/>
    </source>
</evidence>
<dbReference type="SUPFAM" id="SSF53822">
    <property type="entry name" value="Periplasmic binding protein-like I"/>
    <property type="match status" value="1"/>
</dbReference>
<dbReference type="OrthoDB" id="3595338at2"/>
<evidence type="ECO:0000259" key="4">
    <source>
        <dbReference type="PROSITE" id="PS50932"/>
    </source>
</evidence>
<evidence type="ECO:0000256" key="1">
    <source>
        <dbReference type="ARBA" id="ARBA00023015"/>
    </source>
</evidence>
<evidence type="ECO:0000313" key="6">
    <source>
        <dbReference type="Proteomes" id="UP000293764"/>
    </source>
</evidence>
<dbReference type="InterPro" id="IPR028082">
    <property type="entry name" value="Peripla_BP_I"/>
</dbReference>
<dbReference type="EMBL" id="SDWW01000004">
    <property type="protein sequence ID" value="RYV52538.1"/>
    <property type="molecule type" value="Genomic_DNA"/>
</dbReference>
<dbReference type="Pfam" id="PF13377">
    <property type="entry name" value="Peripla_BP_3"/>
    <property type="match status" value="1"/>
</dbReference>
<keyword evidence="6" id="KW-1185">Reference proteome</keyword>
<feature type="domain" description="HTH lacI-type" evidence="4">
    <location>
        <begin position="59"/>
        <end position="113"/>
    </location>
</feature>
<dbReference type="GO" id="GO:0003700">
    <property type="term" value="F:DNA-binding transcription factor activity"/>
    <property type="evidence" value="ECO:0007669"/>
    <property type="project" value="TreeGrafter"/>
</dbReference>
<dbReference type="Pfam" id="PF00356">
    <property type="entry name" value="LacI"/>
    <property type="match status" value="1"/>
</dbReference>
<dbReference type="SMART" id="SM00354">
    <property type="entry name" value="HTH_LACI"/>
    <property type="match status" value="1"/>
</dbReference>
<proteinExistence type="predicted"/>
<evidence type="ECO:0000256" key="2">
    <source>
        <dbReference type="ARBA" id="ARBA00023125"/>
    </source>
</evidence>
<keyword evidence="3" id="KW-0804">Transcription</keyword>
<protein>
    <submittedName>
        <fullName evidence="5">LacI family DNA-binding transcriptional regulator</fullName>
    </submittedName>
</protein>
<keyword evidence="2 5" id="KW-0238">DNA-binding</keyword>
<comment type="caution">
    <text evidence="5">The sequence shown here is derived from an EMBL/GenBank/DDBJ whole genome shotgun (WGS) entry which is preliminary data.</text>
</comment>
<dbReference type="GO" id="GO:0000976">
    <property type="term" value="F:transcription cis-regulatory region binding"/>
    <property type="evidence" value="ECO:0007669"/>
    <property type="project" value="TreeGrafter"/>
</dbReference>
<accession>A0A4Q5N2X3</accession>
<dbReference type="PROSITE" id="PS00356">
    <property type="entry name" value="HTH_LACI_1"/>
    <property type="match status" value="1"/>
</dbReference>
<evidence type="ECO:0000313" key="5">
    <source>
        <dbReference type="EMBL" id="RYV52538.1"/>
    </source>
</evidence>
<dbReference type="CDD" id="cd01545">
    <property type="entry name" value="PBP1_SalR"/>
    <property type="match status" value="1"/>
</dbReference>
<dbReference type="CDD" id="cd01392">
    <property type="entry name" value="HTH_LacI"/>
    <property type="match status" value="1"/>
</dbReference>
<dbReference type="PANTHER" id="PTHR30146">
    <property type="entry name" value="LACI-RELATED TRANSCRIPTIONAL REPRESSOR"/>
    <property type="match status" value="1"/>
</dbReference>
<dbReference type="SUPFAM" id="SSF47413">
    <property type="entry name" value="lambda repressor-like DNA-binding domains"/>
    <property type="match status" value="1"/>
</dbReference>
<keyword evidence="1" id="KW-0805">Transcription regulation</keyword>
<dbReference type="PANTHER" id="PTHR30146:SF153">
    <property type="entry name" value="LACTOSE OPERON REPRESSOR"/>
    <property type="match status" value="1"/>
</dbReference>
<dbReference type="Gene3D" id="3.40.50.2300">
    <property type="match status" value="2"/>
</dbReference>
<sequence>MCLPFCRVSGYRSSGVTGYATRILGLGRLLGRRTAFAREVSGMTSTHDDERTDRRRGGLTMRDIAALAGVSSKSVSLVVNGLPGVGEQTRLRIQELIEQHGYTPRAQAQGLATGRAFLIAHVFNNPNPEYLMLMQQGLLDALEETGHALVSFPMQRDDPQFLDRLRSFVDRHRLDGVVFTSSVSEDRRIRPLMEDLGVPYVRVAAKALDTRPRSVVGGDRAAAGLAAEHLYALGHREIAMVAGPPSFLSARERQSGFLATLEGFGAALAPSLIKGGEYTFASGLAAGESLLGGPQPPTAVFAANDEMAVGVMQAAQRAGLRVPNDLTVVGFDDFSIATRVFPRLTTVRIPTREMGRLASLKLLQRAQGTSCAPGELIIRETSAPPRS</sequence>
<name>A0A4Q5N2X3_9MICO</name>
<organism evidence="5 6">
    <name type="scientific">Pengzhenrongella frigida</name>
    <dbReference type="NCBI Taxonomy" id="1259133"/>
    <lineage>
        <taxon>Bacteria</taxon>
        <taxon>Bacillati</taxon>
        <taxon>Actinomycetota</taxon>
        <taxon>Actinomycetes</taxon>
        <taxon>Micrococcales</taxon>
        <taxon>Pengzhenrongella</taxon>
    </lineage>
</organism>
<dbReference type="PROSITE" id="PS50932">
    <property type="entry name" value="HTH_LACI_2"/>
    <property type="match status" value="1"/>
</dbReference>
<dbReference type="Gene3D" id="1.10.260.40">
    <property type="entry name" value="lambda repressor-like DNA-binding domains"/>
    <property type="match status" value="1"/>
</dbReference>